<dbReference type="EMBL" id="LC214857">
    <property type="protein sequence ID" value="BBA18127.1"/>
    <property type="molecule type" value="Genomic_DNA"/>
</dbReference>
<evidence type="ECO:0000313" key="1">
    <source>
        <dbReference type="EMBL" id="BBA18127.1"/>
    </source>
</evidence>
<dbReference type="AlphaFoldDB" id="A0A224AE30"/>
<gene>
    <name evidence="1" type="primary">pavN</name>
</gene>
<proteinExistence type="predicted"/>
<name>A0A224AE30_PANAN</name>
<sequence length="59" mass="6986">MRKARFIEHQIFAVLKSVKDVCREVGISEARDIKNMKDLENVNRRLKPMFADLSLECRH</sequence>
<organism evidence="1">
    <name type="scientific">Pantoea ananas</name>
    <name type="common">Erwinia uredovora</name>
    <dbReference type="NCBI Taxonomy" id="553"/>
    <lineage>
        <taxon>Bacteria</taxon>
        <taxon>Pseudomonadati</taxon>
        <taxon>Pseudomonadota</taxon>
        <taxon>Gammaproteobacteria</taxon>
        <taxon>Enterobacterales</taxon>
        <taxon>Erwiniaceae</taxon>
        <taxon>Pantoea</taxon>
    </lineage>
</organism>
<accession>A0A224AE30</accession>
<protein>
    <submittedName>
        <fullName evidence="1">Uncharacterized protein</fullName>
    </submittedName>
</protein>
<reference evidence="1" key="1">
    <citation type="submission" date="2017-01" db="EMBL/GenBank/DDBJ databases">
        <title>A novel genetic locus determining virulence of Pantoea ananatis.</title>
        <authorList>
            <person name="Takikawa Y."/>
            <person name="Kubota Y."/>
        </authorList>
    </citation>
    <scope>NUCLEOTIDE SEQUENCE</scope>
    <source>
        <strain evidence="1">SUPP2219</strain>
    </source>
</reference>